<dbReference type="PANTHER" id="PTHR33223:SF8">
    <property type="entry name" value="OS04G0172440 PROTEIN"/>
    <property type="match status" value="1"/>
</dbReference>
<proteinExistence type="predicted"/>
<sequence>MMVQIVEHRAKTSTDFLVKKEAVSSTPQVPNRPVSGTAAVHAARQHTAAQTSRTPSRAAPGALLAARELLRHPPSSTASPGAMKQWQDDVNRQLDMAHSTSTRSRPQSSHRQYEASTSMRSPSVRGAQTNDLWVELNHRRAGEDARVSLERACERRQNIEGRNLDQDFAEVVPQAPMGTRSQAGVPLAGVGCAALVDHLRAASWPSKFRPHLPEKYDGTSNPSEFLQVYVTAITAAGGNTAMMATYFHVALSGPARTWLMNLSPGSIYSWEELYARFVANFASAYQQHGVEAHLHAVRQEPRETLRMFISRFTKVQGTIPRISDASIITAFRQGVRDEKMLEKLATHDVEIVPTLLALADKCARAAEGRAWHLAPQTGATQSGGSGAIPRDGKKKEKKDRDHQKPRSTALVVAVGTGGRGDRNKRPRPQRGNSGSCPVHPNGRHNTVECREIIDLAKRVSERHE</sequence>
<evidence type="ECO:0000259" key="2">
    <source>
        <dbReference type="Pfam" id="PF03732"/>
    </source>
</evidence>
<dbReference type="PIR" id="T01324">
    <property type="entry name" value="T01324"/>
</dbReference>
<feature type="region of interest" description="Disordered" evidence="1">
    <location>
        <begin position="373"/>
        <end position="446"/>
    </location>
</feature>
<feature type="region of interest" description="Disordered" evidence="1">
    <location>
        <begin position="96"/>
        <end position="126"/>
    </location>
</feature>
<dbReference type="InterPro" id="IPR005162">
    <property type="entry name" value="Retrotrans_gag_dom"/>
</dbReference>
<accession>O48967</accession>
<dbReference type="Pfam" id="PF03732">
    <property type="entry name" value="Retrotrans_gag"/>
    <property type="match status" value="1"/>
</dbReference>
<protein>
    <recommendedName>
        <fullName evidence="2">Retrotransposon gag domain-containing protein</fullName>
    </recommendedName>
</protein>
<evidence type="ECO:0000313" key="3">
    <source>
        <dbReference type="EMBL" id="AAC01574.1"/>
    </source>
</evidence>
<dbReference type="PANTHER" id="PTHR33223">
    <property type="entry name" value="CCHC-TYPE DOMAIN-CONTAINING PROTEIN"/>
    <property type="match status" value="1"/>
</dbReference>
<name>O48967_MAIZE</name>
<organism evidence="3">
    <name type="scientific">Zea mays</name>
    <name type="common">Maize</name>
    <dbReference type="NCBI Taxonomy" id="4577"/>
    <lineage>
        <taxon>Eukaryota</taxon>
        <taxon>Viridiplantae</taxon>
        <taxon>Streptophyta</taxon>
        <taxon>Embryophyta</taxon>
        <taxon>Tracheophyta</taxon>
        <taxon>Spermatophyta</taxon>
        <taxon>Magnoliopsida</taxon>
        <taxon>Liliopsida</taxon>
        <taxon>Poales</taxon>
        <taxon>Poaceae</taxon>
        <taxon>PACMAD clade</taxon>
        <taxon>Panicoideae</taxon>
        <taxon>Andropogonodae</taxon>
        <taxon>Andropogoneae</taxon>
        <taxon>Tripsacinae</taxon>
        <taxon>Zea</taxon>
    </lineage>
</organism>
<evidence type="ECO:0000256" key="1">
    <source>
        <dbReference type="SAM" id="MobiDB-lite"/>
    </source>
</evidence>
<feature type="compositionally biased region" description="Basic and acidic residues" evidence="1">
    <location>
        <begin position="390"/>
        <end position="404"/>
    </location>
</feature>
<feature type="compositionally biased region" description="Polar residues" evidence="1">
    <location>
        <begin position="98"/>
        <end position="126"/>
    </location>
</feature>
<dbReference type="AlphaFoldDB" id="O48967"/>
<dbReference type="EMBL" id="AF031569">
    <property type="protein sequence ID" value="AAC01574.1"/>
    <property type="molecule type" value="Genomic_DNA"/>
</dbReference>
<feature type="domain" description="Retrotransposon gag" evidence="2">
    <location>
        <begin position="246"/>
        <end position="336"/>
    </location>
</feature>
<reference evidence="3" key="1">
    <citation type="journal article" date="2001" name="Genome Res.">
        <title>Sequence, regulation, and evolution of the maize 22-kD alpha zein gene family.</title>
        <authorList>
            <person name="Song R."/>
            <person name="Llaca V."/>
            <person name="Linton E."/>
            <person name="Messing J."/>
        </authorList>
    </citation>
    <scope>NUCLEOTIDE SEQUENCE</scope>
</reference>